<organism evidence="1 2">
    <name type="scientific">Paenarthrobacter aurescens (strain TC1)</name>
    <dbReference type="NCBI Taxonomy" id="290340"/>
    <lineage>
        <taxon>Bacteria</taxon>
        <taxon>Bacillati</taxon>
        <taxon>Actinomycetota</taxon>
        <taxon>Actinomycetes</taxon>
        <taxon>Micrococcales</taxon>
        <taxon>Micrococcaceae</taxon>
        <taxon>Paenarthrobacter</taxon>
    </lineage>
</organism>
<gene>
    <name evidence="1" type="ordered locus">AAur_3211</name>
</gene>
<dbReference type="AlphaFoldDB" id="A1R9J6"/>
<evidence type="ECO:0000313" key="1">
    <source>
        <dbReference type="EMBL" id="ABM06300.1"/>
    </source>
</evidence>
<dbReference type="HOGENOM" id="CLU_2969277_0_0_11"/>
<evidence type="ECO:0000313" key="2">
    <source>
        <dbReference type="Proteomes" id="UP000000637"/>
    </source>
</evidence>
<dbReference type="KEGG" id="aau:AAur_3211"/>
<accession>A1R9J6</accession>
<protein>
    <submittedName>
        <fullName evidence="1">Uncharacterized protein</fullName>
    </submittedName>
</protein>
<name>A1R9J6_PAEAT</name>
<dbReference type="EMBL" id="CP000474">
    <property type="protein sequence ID" value="ABM06300.1"/>
    <property type="molecule type" value="Genomic_DNA"/>
</dbReference>
<proteinExistence type="predicted"/>
<sequence length="58" mass="6255">MFVSEVTVNDEKRVETLAVSEAIAVCGVKTAADAVSERIANHESALGIWVPHIRFCAL</sequence>
<keyword evidence="2" id="KW-1185">Reference proteome</keyword>
<reference evidence="1 2" key="1">
    <citation type="journal article" date="2006" name="PLoS Genet.">
        <title>Secrets of soil survival revealed by the genome sequence of Arthrobacter aurescens TC1.</title>
        <authorList>
            <person name="Mongodin E.F."/>
            <person name="Shapir N."/>
            <person name="Daugherty S.C."/>
            <person name="DeBoy R.T."/>
            <person name="Emerson J.B."/>
            <person name="Shvartzbeyn A."/>
            <person name="Radune D."/>
            <person name="Vamathevan J."/>
            <person name="Riggs F."/>
            <person name="Grinberg V."/>
            <person name="Khouri H."/>
            <person name="Wackett L.P."/>
            <person name="Nelson K.E."/>
            <person name="Sadowsky M.J."/>
        </authorList>
    </citation>
    <scope>NUCLEOTIDE SEQUENCE [LARGE SCALE GENOMIC DNA]</scope>
    <source>
        <strain evidence="1 2">TC1</strain>
    </source>
</reference>
<dbReference type="Proteomes" id="UP000000637">
    <property type="component" value="Chromosome"/>
</dbReference>